<dbReference type="Pfam" id="PF00403">
    <property type="entry name" value="HMA"/>
    <property type="match status" value="1"/>
</dbReference>
<comment type="caution">
    <text evidence="3">The sequence shown here is derived from an EMBL/GenBank/DDBJ whole genome shotgun (WGS) entry which is preliminary data.</text>
</comment>
<accession>A0A2V0NPB8</accession>
<dbReference type="SUPFAM" id="SSF55008">
    <property type="entry name" value="HMA, heavy metal-associated domain"/>
    <property type="match status" value="1"/>
</dbReference>
<reference evidence="3 4" key="1">
    <citation type="journal article" date="2018" name="Sci. Rep.">
        <title>Raphidocelis subcapitata (=Pseudokirchneriella subcapitata) provides an insight into genome evolution and environmental adaptations in the Sphaeropleales.</title>
        <authorList>
            <person name="Suzuki S."/>
            <person name="Yamaguchi H."/>
            <person name="Nakajima N."/>
            <person name="Kawachi M."/>
        </authorList>
    </citation>
    <scope>NUCLEOTIDE SEQUENCE [LARGE SCALE GENOMIC DNA]</scope>
    <source>
        <strain evidence="3 4">NIES-35</strain>
    </source>
</reference>
<gene>
    <name evidence="3" type="ORF">Rsub_02008</name>
</gene>
<evidence type="ECO:0000259" key="2">
    <source>
        <dbReference type="PROSITE" id="PS50846"/>
    </source>
</evidence>
<dbReference type="OrthoDB" id="689350at2759"/>
<proteinExistence type="predicted"/>
<sequence length="161" mass="17025">MLVSARSSLRGLSAARPFGSRVAPRCYATQRAHAAAAQHQARCWVSRQGLLPGQEQALWGCSKRRGSTLCRATGSDDEGSGTVELDIKVEGMMCGGCTARVEEALKAAPRVRGVAVDLDSKLASVEVEAASLMDAVALLPGLVQSIKDLGFEAEPHIDYQS</sequence>
<dbReference type="InterPro" id="IPR006121">
    <property type="entry name" value="HMA_dom"/>
</dbReference>
<keyword evidence="4" id="KW-1185">Reference proteome</keyword>
<dbReference type="PROSITE" id="PS50846">
    <property type="entry name" value="HMA_2"/>
    <property type="match status" value="1"/>
</dbReference>
<organism evidence="3 4">
    <name type="scientific">Raphidocelis subcapitata</name>
    <dbReference type="NCBI Taxonomy" id="307507"/>
    <lineage>
        <taxon>Eukaryota</taxon>
        <taxon>Viridiplantae</taxon>
        <taxon>Chlorophyta</taxon>
        <taxon>core chlorophytes</taxon>
        <taxon>Chlorophyceae</taxon>
        <taxon>CS clade</taxon>
        <taxon>Sphaeropleales</taxon>
        <taxon>Selenastraceae</taxon>
        <taxon>Raphidocelis</taxon>
    </lineage>
</organism>
<evidence type="ECO:0000313" key="3">
    <source>
        <dbReference type="EMBL" id="GBF89436.1"/>
    </source>
</evidence>
<dbReference type="InParanoid" id="A0A2V0NPB8"/>
<protein>
    <recommendedName>
        <fullName evidence="2">HMA domain-containing protein</fullName>
    </recommendedName>
</protein>
<keyword evidence="1" id="KW-0479">Metal-binding</keyword>
<dbReference type="InterPro" id="IPR017969">
    <property type="entry name" value="Heavy-metal-associated_CS"/>
</dbReference>
<name>A0A2V0NPB8_9CHLO</name>
<dbReference type="InterPro" id="IPR036163">
    <property type="entry name" value="HMA_dom_sf"/>
</dbReference>
<dbReference type="Gene3D" id="3.30.70.100">
    <property type="match status" value="1"/>
</dbReference>
<feature type="domain" description="HMA" evidence="2">
    <location>
        <begin position="83"/>
        <end position="154"/>
    </location>
</feature>
<dbReference type="CDD" id="cd00371">
    <property type="entry name" value="HMA"/>
    <property type="match status" value="1"/>
</dbReference>
<dbReference type="EMBL" id="BDRX01000010">
    <property type="protein sequence ID" value="GBF89436.1"/>
    <property type="molecule type" value="Genomic_DNA"/>
</dbReference>
<evidence type="ECO:0000313" key="4">
    <source>
        <dbReference type="Proteomes" id="UP000247498"/>
    </source>
</evidence>
<evidence type="ECO:0000256" key="1">
    <source>
        <dbReference type="ARBA" id="ARBA00022723"/>
    </source>
</evidence>
<dbReference type="PROSITE" id="PS01047">
    <property type="entry name" value="HMA_1"/>
    <property type="match status" value="1"/>
</dbReference>
<dbReference type="Proteomes" id="UP000247498">
    <property type="component" value="Unassembled WGS sequence"/>
</dbReference>
<dbReference type="AlphaFoldDB" id="A0A2V0NPB8"/>
<dbReference type="GO" id="GO:0046872">
    <property type="term" value="F:metal ion binding"/>
    <property type="evidence" value="ECO:0007669"/>
    <property type="project" value="UniProtKB-KW"/>
</dbReference>